<evidence type="ECO:0000256" key="2">
    <source>
        <dbReference type="SAM" id="MobiDB-lite"/>
    </source>
</evidence>
<dbReference type="Proteomes" id="UP001145072">
    <property type="component" value="Unassembled WGS sequence"/>
</dbReference>
<dbReference type="EMBL" id="JAMQJZ010000027">
    <property type="protein sequence ID" value="MDC3422734.1"/>
    <property type="molecule type" value="Genomic_DNA"/>
</dbReference>
<sequence length="130" mass="13764">MKSKNKKLDTLDTIIGATTSLGGTIHSEGSMRIEGKVKGEIQCAGDLTVGAGGLVEADVHARNIIIAGTIAGEVIATGKIHIESKGRLKGNVKMESFVIDEGGIFEGNSNMKQEEVQEKKEQNKIETVAN</sequence>
<dbReference type="InterPro" id="IPR007607">
    <property type="entry name" value="BacA/B"/>
</dbReference>
<reference evidence="3" key="1">
    <citation type="submission" date="2022-06" db="EMBL/GenBank/DDBJ databases">
        <title>Aquibacillus sp. a new bacterium isolated from soil saline samples.</title>
        <authorList>
            <person name="Galisteo C."/>
            <person name="De La Haba R."/>
            <person name="Sanchez-Porro C."/>
            <person name="Ventosa A."/>
        </authorList>
    </citation>
    <scope>NUCLEOTIDE SEQUENCE</scope>
    <source>
        <strain evidence="3">JCM 12387</strain>
    </source>
</reference>
<protein>
    <submittedName>
        <fullName evidence="3">Polymer-forming cytoskeletal protein</fullName>
    </submittedName>
</protein>
<dbReference type="PANTHER" id="PTHR35024:SF4">
    <property type="entry name" value="POLYMER-FORMING CYTOSKELETAL PROTEIN"/>
    <property type="match status" value="1"/>
</dbReference>
<name>A0A9X3WSV4_9BACI</name>
<dbReference type="RefSeq" id="WP_259870455.1">
    <property type="nucleotide sequence ID" value="NZ_JAMQJZ010000027.1"/>
</dbReference>
<keyword evidence="4" id="KW-1185">Reference proteome</keyword>
<evidence type="ECO:0000313" key="4">
    <source>
        <dbReference type="Proteomes" id="UP001145072"/>
    </source>
</evidence>
<feature type="region of interest" description="Disordered" evidence="2">
    <location>
        <begin position="108"/>
        <end position="130"/>
    </location>
</feature>
<evidence type="ECO:0000256" key="1">
    <source>
        <dbReference type="ARBA" id="ARBA00044755"/>
    </source>
</evidence>
<feature type="compositionally biased region" description="Basic and acidic residues" evidence="2">
    <location>
        <begin position="112"/>
        <end position="124"/>
    </location>
</feature>
<evidence type="ECO:0000313" key="3">
    <source>
        <dbReference type="EMBL" id="MDC3422734.1"/>
    </source>
</evidence>
<comment type="caution">
    <text evidence="3">The sequence shown here is derived from an EMBL/GenBank/DDBJ whole genome shotgun (WGS) entry which is preliminary data.</text>
</comment>
<dbReference type="PANTHER" id="PTHR35024">
    <property type="entry name" value="HYPOTHETICAL CYTOSOLIC PROTEIN"/>
    <property type="match status" value="1"/>
</dbReference>
<comment type="similarity">
    <text evidence="1">Belongs to the bactofilin family.</text>
</comment>
<proteinExistence type="inferred from homology"/>
<dbReference type="Pfam" id="PF04519">
    <property type="entry name" value="Bactofilin"/>
    <property type="match status" value="1"/>
</dbReference>
<dbReference type="AlphaFoldDB" id="A0A9X3WSV4"/>
<accession>A0A9X3WSV4</accession>
<organism evidence="3 4">
    <name type="scientific">Aquibacillus koreensis</name>
    <dbReference type="NCBI Taxonomy" id="279446"/>
    <lineage>
        <taxon>Bacteria</taxon>
        <taxon>Bacillati</taxon>
        <taxon>Bacillota</taxon>
        <taxon>Bacilli</taxon>
        <taxon>Bacillales</taxon>
        <taxon>Bacillaceae</taxon>
        <taxon>Aquibacillus</taxon>
    </lineage>
</organism>
<gene>
    <name evidence="3" type="ORF">NC661_20490</name>
</gene>